<proteinExistence type="predicted"/>
<protein>
    <submittedName>
        <fullName evidence="1">Uncharacterized protein</fullName>
    </submittedName>
</protein>
<dbReference type="RefSeq" id="WP_145086576.1">
    <property type="nucleotide sequence ID" value="NZ_CP036298.1"/>
</dbReference>
<sequence>MHHDLPTSNSQRDVLYGQALNWVSWDPNGVVTASVSSMLEGLDWSRLCGPTPVLPRLLPLEELGDLPEVVSGQQVGLALWVHRDPNELSPLIHSISLLRARAAEVYRVAYLQPELAGQASIFVEAGAQVVVTRLPSLQRVLPRIIALAPRSASGFHPLVAGLLERLPWSD</sequence>
<name>A0A518GHP6_9BACT</name>
<accession>A0A518GHP6</accession>
<reference evidence="1 2" key="1">
    <citation type="submission" date="2019-02" db="EMBL/GenBank/DDBJ databases">
        <title>Deep-cultivation of Planctomycetes and their phenomic and genomic characterization uncovers novel biology.</title>
        <authorList>
            <person name="Wiegand S."/>
            <person name="Jogler M."/>
            <person name="Boedeker C."/>
            <person name="Pinto D."/>
            <person name="Vollmers J."/>
            <person name="Rivas-Marin E."/>
            <person name="Kohn T."/>
            <person name="Peeters S.H."/>
            <person name="Heuer A."/>
            <person name="Rast P."/>
            <person name="Oberbeckmann S."/>
            <person name="Bunk B."/>
            <person name="Jeske O."/>
            <person name="Meyerdierks A."/>
            <person name="Storesund J.E."/>
            <person name="Kallscheuer N."/>
            <person name="Luecker S."/>
            <person name="Lage O.M."/>
            <person name="Pohl T."/>
            <person name="Merkel B.J."/>
            <person name="Hornburger P."/>
            <person name="Mueller R.-W."/>
            <person name="Bruemmer F."/>
            <person name="Labrenz M."/>
            <person name="Spormann A.M."/>
            <person name="Op den Camp H."/>
            <person name="Overmann J."/>
            <person name="Amann R."/>
            <person name="Jetten M.S.M."/>
            <person name="Mascher T."/>
            <person name="Medema M.H."/>
            <person name="Devos D.P."/>
            <person name="Kaster A.-K."/>
            <person name="Ovreas L."/>
            <person name="Rohde M."/>
            <person name="Galperin M.Y."/>
            <person name="Jogler C."/>
        </authorList>
    </citation>
    <scope>NUCLEOTIDE SEQUENCE [LARGE SCALE GENOMIC DNA]</scope>
    <source>
        <strain evidence="1 2">Q31a</strain>
    </source>
</reference>
<organism evidence="1 2">
    <name type="scientific">Aureliella helgolandensis</name>
    <dbReference type="NCBI Taxonomy" id="2527968"/>
    <lineage>
        <taxon>Bacteria</taxon>
        <taxon>Pseudomonadati</taxon>
        <taxon>Planctomycetota</taxon>
        <taxon>Planctomycetia</taxon>
        <taxon>Pirellulales</taxon>
        <taxon>Pirellulaceae</taxon>
        <taxon>Aureliella</taxon>
    </lineage>
</organism>
<gene>
    <name evidence="1" type="ORF">Q31a_65140</name>
</gene>
<dbReference type="Proteomes" id="UP000318017">
    <property type="component" value="Chromosome"/>
</dbReference>
<dbReference type="KEGG" id="ahel:Q31a_65140"/>
<evidence type="ECO:0000313" key="1">
    <source>
        <dbReference type="EMBL" id="QDV28119.1"/>
    </source>
</evidence>
<keyword evidence="2" id="KW-1185">Reference proteome</keyword>
<dbReference type="AlphaFoldDB" id="A0A518GHP6"/>
<evidence type="ECO:0000313" key="2">
    <source>
        <dbReference type="Proteomes" id="UP000318017"/>
    </source>
</evidence>
<dbReference type="EMBL" id="CP036298">
    <property type="protein sequence ID" value="QDV28119.1"/>
    <property type="molecule type" value="Genomic_DNA"/>
</dbReference>